<comment type="cofactor">
    <cofactor evidence="7">
        <name>[4Fe-4S] cluster</name>
        <dbReference type="ChEBI" id="CHEBI:49883"/>
    </cofactor>
    <text evidence="7">Binds 1 [4Fe-4S] cluster. The cluster is coordinated with 3 cysteines and an exchangeable S-adenosyl-L-methionine.</text>
</comment>
<dbReference type="VEuPathDB" id="GiardiaDB:SS50377_25409"/>
<feature type="binding site" evidence="7">
    <location>
        <position position="66"/>
    </location>
    <ligand>
        <name>[4Fe-4S] cluster</name>
        <dbReference type="ChEBI" id="CHEBI:49883"/>
        <note>4Fe-4S-S-AdoMet</note>
    </ligand>
</feature>
<dbReference type="InterPro" id="IPR013785">
    <property type="entry name" value="Aldolase_TIM"/>
</dbReference>
<dbReference type="SUPFAM" id="SSF102114">
    <property type="entry name" value="Radical SAM enzymes"/>
    <property type="match status" value="1"/>
</dbReference>
<accession>K7RUJ3</accession>
<dbReference type="InterPro" id="IPR058240">
    <property type="entry name" value="rSAM_sf"/>
</dbReference>
<reference evidence="9" key="1">
    <citation type="journal article" date="2013" name="Nat. Commun.">
        <title>Hydrogenosomes in the diplomonad Spironucleus salmonicida.</title>
        <authorList>
            <person name="Jerlstrom-Hultqvist J."/>
            <person name="Einarsson E."/>
            <person name="Xu F."/>
            <person name="Hjort K."/>
            <person name="Ek B."/>
            <person name="Steinhauf D."/>
            <person name="Hultenby K."/>
            <person name="Bergquist J."/>
            <person name="Andersson J.O."/>
            <person name="Svard S.G."/>
        </authorList>
    </citation>
    <scope>NUCLEOTIDE SEQUENCE</scope>
    <source>
        <strain evidence="9">ATCC 50377</strain>
    </source>
</reference>
<name>K7RUJ3_9EUKA</name>
<sequence>MLPTAPTLTDEILAKPLTLASIDYLLKRKNQQFEDAILYDKSEQITLQTVGRNVNLRAIIEFSNACALDCDYCGIRKSSDVERFLLDRETILGLAQKAIDMGYPGLLLQAGEIVTQGRVDFVADLAREIKKMATKQYSKEQGFRIIGSIGELSFGQYKQLKDAGIDRYLLRIESSNPELYAKIHPKEQRFYARDACLDKLKALDFMVGTGVLIGLPEQTTYDLARDIMYFKRKGADMIGMGPYLPAKGTPLAEKYDRKQIETNLHTENLFDTIKRMIAVNRIYNPKANISATTAMETIQANGRVEAIKAGANVVMPVLTPQENKVKYSLYEGKNDVKSSLDILKNQIESAGRTMDLTIAGDPLSWVEHLNAKHRSK</sequence>
<dbReference type="OrthoDB" id="188276at2759"/>
<evidence type="ECO:0000313" key="9">
    <source>
        <dbReference type="EMBL" id="AFV80053.1"/>
    </source>
</evidence>
<dbReference type="PANTHER" id="PTHR43726:SF1">
    <property type="entry name" value="BIOTIN SYNTHASE"/>
    <property type="match status" value="1"/>
</dbReference>
<feature type="domain" description="Radical SAM core" evidence="8">
    <location>
        <begin position="52"/>
        <end position="280"/>
    </location>
</feature>
<dbReference type="SMART" id="SM00876">
    <property type="entry name" value="BATS"/>
    <property type="match status" value="1"/>
</dbReference>
<dbReference type="InterPro" id="IPR006638">
    <property type="entry name" value="Elp3/MiaA/NifB-like_rSAM"/>
</dbReference>
<dbReference type="SMART" id="SM00729">
    <property type="entry name" value="Elp3"/>
    <property type="match status" value="1"/>
</dbReference>
<dbReference type="EMBL" id="AUWU02000005">
    <property type="protein sequence ID" value="KAH0573289.1"/>
    <property type="molecule type" value="Genomic_DNA"/>
</dbReference>
<dbReference type="EMBL" id="JX549078">
    <property type="protein sequence ID" value="AFV80053.1"/>
    <property type="molecule type" value="Genomic_DNA"/>
</dbReference>
<dbReference type="GO" id="GO:0016740">
    <property type="term" value="F:transferase activity"/>
    <property type="evidence" value="ECO:0007669"/>
    <property type="project" value="TreeGrafter"/>
</dbReference>
<dbReference type="Proteomes" id="UP000018208">
    <property type="component" value="Unassembled WGS sequence"/>
</dbReference>
<evidence type="ECO:0000256" key="3">
    <source>
        <dbReference type="ARBA" id="ARBA00022723"/>
    </source>
</evidence>
<dbReference type="SFLD" id="SFLDG01060">
    <property type="entry name" value="BATS_domain_containing"/>
    <property type="match status" value="1"/>
</dbReference>
<dbReference type="InterPro" id="IPR034422">
    <property type="entry name" value="HydE/PylB-like"/>
</dbReference>
<keyword evidence="3" id="KW-0479">Metal-binding</keyword>
<protein>
    <submittedName>
        <fullName evidence="9">FeFe-hydrogenase assembly protein HydE</fullName>
    </submittedName>
    <submittedName>
        <fullName evidence="10">[FeFe]-hydrogenase assembly protein HydE</fullName>
    </submittedName>
</protein>
<evidence type="ECO:0000256" key="4">
    <source>
        <dbReference type="ARBA" id="ARBA00023004"/>
    </source>
</evidence>
<evidence type="ECO:0000256" key="5">
    <source>
        <dbReference type="ARBA" id="ARBA00023014"/>
    </source>
</evidence>
<feature type="binding site" evidence="7">
    <location>
        <position position="73"/>
    </location>
    <ligand>
        <name>[4Fe-4S] cluster</name>
        <dbReference type="ChEBI" id="CHEBI:49883"/>
        <note>4Fe-4S-S-AdoMet</note>
    </ligand>
</feature>
<proteinExistence type="predicted"/>
<keyword evidence="1 7" id="KW-0004">4Fe-4S</keyword>
<dbReference type="SFLD" id="SFLDG01280">
    <property type="entry name" value="HydE/PylB-like"/>
    <property type="match status" value="1"/>
</dbReference>
<keyword evidence="9" id="KW-0377">Hydrogenosome</keyword>
<evidence type="ECO:0000313" key="11">
    <source>
        <dbReference type="EMBL" id="KAH0573289.1"/>
    </source>
</evidence>
<gene>
    <name evidence="9" type="ORF">SS50377_14972</name>
    <name evidence="11" type="ORF">SS50377_25409</name>
</gene>
<dbReference type="Gene3D" id="3.20.20.70">
    <property type="entry name" value="Aldolase class I"/>
    <property type="match status" value="1"/>
</dbReference>
<evidence type="ECO:0000259" key="8">
    <source>
        <dbReference type="PROSITE" id="PS51918"/>
    </source>
</evidence>
<dbReference type="PROSITE" id="PS51918">
    <property type="entry name" value="RADICAL_SAM"/>
    <property type="match status" value="1"/>
</dbReference>
<keyword evidence="4 7" id="KW-0408">Iron</keyword>
<comment type="cofactor">
    <cofactor evidence="6">
        <name>[2Fe-2S] cluster</name>
        <dbReference type="ChEBI" id="CHEBI:190135"/>
    </cofactor>
</comment>
<geneLocation type="hydrogenosome" evidence="9"/>
<dbReference type="AlphaFoldDB" id="K7RUJ3"/>
<evidence type="ECO:0000313" key="10">
    <source>
        <dbReference type="EMBL" id="EST44954.1"/>
    </source>
</evidence>
<dbReference type="GO" id="GO:0042364">
    <property type="term" value="P:water-soluble vitamin biosynthetic process"/>
    <property type="evidence" value="ECO:0007669"/>
    <property type="project" value="UniProtKB-ARBA"/>
</dbReference>
<keyword evidence="12" id="KW-1185">Reference proteome</keyword>
<dbReference type="GO" id="GO:0051539">
    <property type="term" value="F:4 iron, 4 sulfur cluster binding"/>
    <property type="evidence" value="ECO:0007669"/>
    <property type="project" value="UniProtKB-KW"/>
</dbReference>
<dbReference type="CDD" id="cd01335">
    <property type="entry name" value="Radical_SAM"/>
    <property type="match status" value="1"/>
</dbReference>
<feature type="binding site" evidence="7">
    <location>
        <position position="70"/>
    </location>
    <ligand>
        <name>[4Fe-4S] cluster</name>
        <dbReference type="ChEBI" id="CHEBI:49883"/>
        <note>4Fe-4S-S-AdoMet</note>
    </ligand>
</feature>
<dbReference type="PANTHER" id="PTHR43726">
    <property type="entry name" value="3-METHYLORNITHINE SYNTHASE"/>
    <property type="match status" value="1"/>
</dbReference>
<organism evidence="9">
    <name type="scientific">Spironucleus salmonicida</name>
    <dbReference type="NCBI Taxonomy" id="348837"/>
    <lineage>
        <taxon>Eukaryota</taxon>
        <taxon>Metamonada</taxon>
        <taxon>Diplomonadida</taxon>
        <taxon>Hexamitidae</taxon>
        <taxon>Hexamitinae</taxon>
        <taxon>Spironucleus</taxon>
    </lineage>
</organism>
<evidence type="ECO:0000256" key="2">
    <source>
        <dbReference type="ARBA" id="ARBA00022691"/>
    </source>
</evidence>
<evidence type="ECO:0000256" key="6">
    <source>
        <dbReference type="ARBA" id="ARBA00034078"/>
    </source>
</evidence>
<dbReference type="InterPro" id="IPR007197">
    <property type="entry name" value="rSAM"/>
</dbReference>
<dbReference type="SFLD" id="SFLDS00029">
    <property type="entry name" value="Radical_SAM"/>
    <property type="match status" value="1"/>
</dbReference>
<dbReference type="PIRSF" id="PIRSF004762">
    <property type="entry name" value="CHP00423"/>
    <property type="match status" value="1"/>
</dbReference>
<reference evidence="11" key="3">
    <citation type="submission" date="2020-12" db="EMBL/GenBank/DDBJ databases">
        <title>New Spironucleus salmonicida genome in near-complete chromosomes.</title>
        <authorList>
            <person name="Xu F."/>
            <person name="Kurt Z."/>
            <person name="Jimenez-Gonzalez A."/>
            <person name="Astvaldsson A."/>
            <person name="Andersson J.O."/>
            <person name="Svard S.G."/>
        </authorList>
    </citation>
    <scope>NUCLEOTIDE SEQUENCE</scope>
    <source>
        <strain evidence="11">ATCC 50377</strain>
    </source>
</reference>
<evidence type="ECO:0000256" key="1">
    <source>
        <dbReference type="ARBA" id="ARBA00022485"/>
    </source>
</evidence>
<keyword evidence="5 7" id="KW-0411">Iron-sulfur</keyword>
<dbReference type="EMBL" id="KI546101">
    <property type="protein sequence ID" value="EST44954.1"/>
    <property type="molecule type" value="Genomic_DNA"/>
</dbReference>
<keyword evidence="2 7" id="KW-0949">S-adenosyl-L-methionine</keyword>
<evidence type="ECO:0000313" key="12">
    <source>
        <dbReference type="Proteomes" id="UP000018208"/>
    </source>
</evidence>
<dbReference type="InterPro" id="IPR010722">
    <property type="entry name" value="BATS_dom"/>
</dbReference>
<reference evidence="10 11" key="2">
    <citation type="journal article" date="2014" name="PLoS Genet.">
        <title>The Genome of Spironucleus salmonicida Highlights a Fish Pathogen Adapted to Fluctuating Environments.</title>
        <authorList>
            <person name="Xu F."/>
            <person name="Jerlstrom-Hultqvist J."/>
            <person name="Einarsson E."/>
            <person name="Astvaldsson A."/>
            <person name="Svard S.G."/>
            <person name="Andersson J.O."/>
        </authorList>
    </citation>
    <scope>NUCLEOTIDE SEQUENCE</scope>
    <source>
        <strain evidence="11">ATCC 50377</strain>
    </source>
</reference>
<dbReference type="Pfam" id="PF04055">
    <property type="entry name" value="Radical_SAM"/>
    <property type="match status" value="1"/>
</dbReference>
<dbReference type="GO" id="GO:0046872">
    <property type="term" value="F:metal ion binding"/>
    <property type="evidence" value="ECO:0007669"/>
    <property type="project" value="UniProtKB-KW"/>
</dbReference>
<evidence type="ECO:0000256" key="7">
    <source>
        <dbReference type="PIRSR" id="PIRSR004762-1"/>
    </source>
</evidence>
<dbReference type="GO" id="GO:0044272">
    <property type="term" value="P:sulfur compound biosynthetic process"/>
    <property type="evidence" value="ECO:0007669"/>
    <property type="project" value="UniProtKB-ARBA"/>
</dbReference>